<dbReference type="InterPro" id="IPR051257">
    <property type="entry name" value="Diverse_CBS-Domain"/>
</dbReference>
<evidence type="ECO:0000313" key="5">
    <source>
        <dbReference type="Proteomes" id="UP000655044"/>
    </source>
</evidence>
<dbReference type="CDD" id="cd04586">
    <property type="entry name" value="CBS_pair_BON_assoc"/>
    <property type="match status" value="1"/>
</dbReference>
<evidence type="ECO:0000256" key="1">
    <source>
        <dbReference type="ARBA" id="ARBA00023122"/>
    </source>
</evidence>
<comment type="caution">
    <text evidence="4">The sequence shown here is derived from an EMBL/GenBank/DDBJ whole genome shotgun (WGS) entry which is preliminary data.</text>
</comment>
<dbReference type="SUPFAM" id="SSF54631">
    <property type="entry name" value="CBS-domain pair"/>
    <property type="match status" value="1"/>
</dbReference>
<dbReference type="InterPro" id="IPR000644">
    <property type="entry name" value="CBS_dom"/>
</dbReference>
<organism evidence="4 5">
    <name type="scientific">Planobispora rosea</name>
    <dbReference type="NCBI Taxonomy" id="35762"/>
    <lineage>
        <taxon>Bacteria</taxon>
        <taxon>Bacillati</taxon>
        <taxon>Actinomycetota</taxon>
        <taxon>Actinomycetes</taxon>
        <taxon>Streptosporangiales</taxon>
        <taxon>Streptosporangiaceae</taxon>
        <taxon>Planobispora</taxon>
    </lineage>
</organism>
<dbReference type="Gene3D" id="3.10.580.10">
    <property type="entry name" value="CBS-domain"/>
    <property type="match status" value="1"/>
</dbReference>
<evidence type="ECO:0000313" key="4">
    <source>
        <dbReference type="EMBL" id="GIH83874.1"/>
    </source>
</evidence>
<dbReference type="SMART" id="SM00116">
    <property type="entry name" value="CBS"/>
    <property type="match status" value="2"/>
</dbReference>
<feature type="domain" description="CBS" evidence="3">
    <location>
        <begin position="7"/>
        <end position="63"/>
    </location>
</feature>
<dbReference type="OrthoDB" id="9799454at2"/>
<gene>
    <name evidence="4" type="ORF">Pro02_22820</name>
</gene>
<dbReference type="EMBL" id="BOOI01000018">
    <property type="protein sequence ID" value="GIH83874.1"/>
    <property type="molecule type" value="Genomic_DNA"/>
</dbReference>
<keyword evidence="5" id="KW-1185">Reference proteome</keyword>
<accession>A0A8J3S2I8</accession>
<proteinExistence type="predicted"/>
<protein>
    <recommendedName>
        <fullName evidence="3">CBS domain-containing protein</fullName>
    </recommendedName>
</protein>
<feature type="domain" description="CBS" evidence="3">
    <location>
        <begin position="84"/>
        <end position="140"/>
    </location>
</feature>
<sequence length="200" mass="21838">MLVRDVMSTPAVTVSPDDPVREAVRVLYSHNITAAPVVDDSGTLVGIVSEMDLLQGEFQPDPRATVRAVPDASGPPPHLVEEVMTREVVTVSPVTDAVRLVGLLVAKRVKSLPVVQHDRVVGMVSRRDLMAMLARSDEKLRKDVLAALREQYPFGPRWEVTVRDGVAELRGHAGVHHDQIADLLARTVPGIVRVRHIAGH</sequence>
<dbReference type="AlphaFoldDB" id="A0A8J3S2I8"/>
<evidence type="ECO:0000259" key="3">
    <source>
        <dbReference type="PROSITE" id="PS51371"/>
    </source>
</evidence>
<dbReference type="InterPro" id="IPR046342">
    <property type="entry name" value="CBS_dom_sf"/>
</dbReference>
<dbReference type="PANTHER" id="PTHR43080:SF2">
    <property type="entry name" value="CBS DOMAIN-CONTAINING PROTEIN"/>
    <property type="match status" value="1"/>
</dbReference>
<dbReference type="RefSeq" id="WP_068922864.1">
    <property type="nucleotide sequence ID" value="NZ_BMQP01000002.1"/>
</dbReference>
<dbReference type="PROSITE" id="PS51371">
    <property type="entry name" value="CBS"/>
    <property type="match status" value="2"/>
</dbReference>
<evidence type="ECO:0000256" key="2">
    <source>
        <dbReference type="PROSITE-ProRule" id="PRU00703"/>
    </source>
</evidence>
<keyword evidence="1 2" id="KW-0129">CBS domain</keyword>
<dbReference type="Pfam" id="PF00571">
    <property type="entry name" value="CBS"/>
    <property type="match status" value="2"/>
</dbReference>
<dbReference type="PANTHER" id="PTHR43080">
    <property type="entry name" value="CBS DOMAIN-CONTAINING PROTEIN CBSX3, MITOCHONDRIAL"/>
    <property type="match status" value="1"/>
</dbReference>
<dbReference type="Proteomes" id="UP000655044">
    <property type="component" value="Unassembled WGS sequence"/>
</dbReference>
<name>A0A8J3S2I8_PLARO</name>
<reference evidence="4" key="1">
    <citation type="submission" date="2021-01" db="EMBL/GenBank/DDBJ databases">
        <title>Whole genome shotgun sequence of Planobispora rosea NBRC 15558.</title>
        <authorList>
            <person name="Komaki H."/>
            <person name="Tamura T."/>
        </authorList>
    </citation>
    <scope>NUCLEOTIDE SEQUENCE</scope>
    <source>
        <strain evidence="4">NBRC 15558</strain>
    </source>
</reference>